<reference evidence="2" key="1">
    <citation type="submission" date="2018-06" db="EMBL/GenBank/DDBJ databases">
        <authorList>
            <person name="Zhirakovskaya E."/>
        </authorList>
    </citation>
    <scope>NUCLEOTIDE SEQUENCE</scope>
</reference>
<feature type="domain" description="PilZ" evidence="1">
    <location>
        <begin position="9"/>
        <end position="104"/>
    </location>
</feature>
<organism evidence="2">
    <name type="scientific">hydrothermal vent metagenome</name>
    <dbReference type="NCBI Taxonomy" id="652676"/>
    <lineage>
        <taxon>unclassified sequences</taxon>
        <taxon>metagenomes</taxon>
        <taxon>ecological metagenomes</taxon>
    </lineage>
</organism>
<gene>
    <name evidence="2" type="ORF">MNBD_GAMMA11-895</name>
</gene>
<dbReference type="Gene3D" id="2.40.10.220">
    <property type="entry name" value="predicted glycosyltransferase like domains"/>
    <property type="match status" value="1"/>
</dbReference>
<proteinExistence type="predicted"/>
<sequence length="122" mass="14020">MEQQNFEERRGAKRQLTKEALNLKIVFSSENPGLLGRTINGSTVDISATGLRIEMKQKIKMDSVLDVWVTLKDNHKKYFLTGNVRWCSEENEDGLYQIGVVLRERSDTVTDLNSWRAVFKGQ</sequence>
<evidence type="ECO:0000259" key="1">
    <source>
        <dbReference type="Pfam" id="PF07238"/>
    </source>
</evidence>
<dbReference type="GO" id="GO:0035438">
    <property type="term" value="F:cyclic-di-GMP binding"/>
    <property type="evidence" value="ECO:0007669"/>
    <property type="project" value="InterPro"/>
</dbReference>
<accession>A0A3B0XQL2</accession>
<protein>
    <recommendedName>
        <fullName evidence="1">PilZ domain-containing protein</fullName>
    </recommendedName>
</protein>
<dbReference type="AlphaFoldDB" id="A0A3B0XQL2"/>
<dbReference type="Pfam" id="PF07238">
    <property type="entry name" value="PilZ"/>
    <property type="match status" value="1"/>
</dbReference>
<dbReference type="EMBL" id="UOFG01000043">
    <property type="protein sequence ID" value="VAW58626.1"/>
    <property type="molecule type" value="Genomic_DNA"/>
</dbReference>
<dbReference type="InterPro" id="IPR009875">
    <property type="entry name" value="PilZ_domain"/>
</dbReference>
<evidence type="ECO:0000313" key="2">
    <source>
        <dbReference type="EMBL" id="VAW58626.1"/>
    </source>
</evidence>
<name>A0A3B0XQL2_9ZZZZ</name>
<dbReference type="SUPFAM" id="SSF141371">
    <property type="entry name" value="PilZ domain-like"/>
    <property type="match status" value="1"/>
</dbReference>